<organism evidence="2 3">
    <name type="scientific">Nakamurella flava</name>
    <dbReference type="NCBI Taxonomy" id="2576308"/>
    <lineage>
        <taxon>Bacteria</taxon>
        <taxon>Bacillati</taxon>
        <taxon>Actinomycetota</taxon>
        <taxon>Actinomycetes</taxon>
        <taxon>Nakamurellales</taxon>
        <taxon>Nakamurellaceae</taxon>
        <taxon>Nakamurella</taxon>
    </lineage>
</organism>
<dbReference type="Pfam" id="PF03013">
    <property type="entry name" value="Pyr_excise"/>
    <property type="match status" value="1"/>
</dbReference>
<dbReference type="OrthoDB" id="5513015at2"/>
<accession>A0A4U6QF87</accession>
<feature type="region of interest" description="Disordered" evidence="1">
    <location>
        <begin position="120"/>
        <end position="189"/>
    </location>
</feature>
<dbReference type="NCBIfam" id="NF038085">
    <property type="entry name" value="MSMEG_6728_fam"/>
    <property type="match status" value="1"/>
</dbReference>
<gene>
    <name evidence="2" type="ORF">FDO65_15245</name>
</gene>
<dbReference type="InterPro" id="IPR004260">
    <property type="entry name" value="Pyr-dimer_DNA_glycosylase"/>
</dbReference>
<evidence type="ECO:0000313" key="3">
    <source>
        <dbReference type="Proteomes" id="UP000306985"/>
    </source>
</evidence>
<dbReference type="EMBL" id="SZZH01000003">
    <property type="protein sequence ID" value="TKV58853.1"/>
    <property type="molecule type" value="Genomic_DNA"/>
</dbReference>
<evidence type="ECO:0000256" key="1">
    <source>
        <dbReference type="SAM" id="MobiDB-lite"/>
    </source>
</evidence>
<feature type="compositionally biased region" description="Basic and acidic residues" evidence="1">
    <location>
        <begin position="148"/>
        <end position="165"/>
    </location>
</feature>
<sequence>MQTFLPDPDFATSAALLDTPRLGKQRVETLQILRALTLPEYGWRNHPAVVMWRGRVDALVRYGLDCVDEWRRRGFPDTTADQIAEFAPDVVGLTQDDLQAAGRLPGWLGREKLHRSHRSKLLGKDPDHYGPLFGPSRKTAAGATEADLGERAERDPGERTADRPDGGLPDDLDYVWPGADPGAARPTEEPVVDPATCWWIVNPTSADRLGRLLTEGVIGLGVETGVVQDATGLSLADLRATLDPPTGRVTRPLLALSRLLQDVEPGRQVGVLIARGRQVLIGEVTGDYSYTVARAATAAHGDPIVHRRDVHWHSVVERARFQPPALLQDPRPLFAVRPPIGA</sequence>
<evidence type="ECO:0000313" key="2">
    <source>
        <dbReference type="EMBL" id="TKV58853.1"/>
    </source>
</evidence>
<dbReference type="AlphaFoldDB" id="A0A4U6QF87"/>
<evidence type="ECO:0008006" key="4">
    <source>
        <dbReference type="Google" id="ProtNLM"/>
    </source>
</evidence>
<comment type="caution">
    <text evidence="2">The sequence shown here is derived from an EMBL/GenBank/DDBJ whole genome shotgun (WGS) entry which is preliminary data.</text>
</comment>
<keyword evidence="3" id="KW-1185">Reference proteome</keyword>
<dbReference type="Proteomes" id="UP000306985">
    <property type="component" value="Unassembled WGS sequence"/>
</dbReference>
<name>A0A4U6QF87_9ACTN</name>
<dbReference type="RefSeq" id="WP_137450513.1">
    <property type="nucleotide sequence ID" value="NZ_SZZH01000003.1"/>
</dbReference>
<reference evidence="2 3" key="1">
    <citation type="submission" date="2019-05" db="EMBL/GenBank/DDBJ databases">
        <title>Nakamurella sp. N5BH11, whole genome shotgun sequence.</title>
        <authorList>
            <person name="Tuo L."/>
        </authorList>
    </citation>
    <scope>NUCLEOTIDE SEQUENCE [LARGE SCALE GENOMIC DNA]</scope>
    <source>
        <strain evidence="2 3">N5BH11</strain>
    </source>
</reference>
<proteinExistence type="predicted"/>
<protein>
    <recommendedName>
        <fullName evidence="4">Cytoplasmic protein</fullName>
    </recommendedName>
</protein>